<gene>
    <name evidence="2" type="ORF">BST10_00295</name>
</gene>
<feature type="transmembrane region" description="Helical" evidence="1">
    <location>
        <begin position="33"/>
        <end position="53"/>
    </location>
</feature>
<sequence length="166" mass="17393">MSRDVHPIPETTIEWTAQRGDARRATLSSLKSAKVWLGVTAIALVTAAVVTVVQAKGDYWVAALTMFGILLIGYTALAIGIMLAVVHLTNRRVLAAGAQWASGINDHAIRIDTPAVTMLISRSGLRSIRRTGTLTVLRTPAAGSIAVPSILLPDTDLITGSAANAG</sequence>
<dbReference type="RefSeq" id="WP_083035712.1">
    <property type="nucleotide sequence ID" value="NZ_JACKSG010000188.1"/>
</dbReference>
<dbReference type="EMBL" id="MVHC01000001">
    <property type="protein sequence ID" value="OQZ99451.1"/>
    <property type="molecule type" value="Genomic_DNA"/>
</dbReference>
<evidence type="ECO:0000256" key="1">
    <source>
        <dbReference type="SAM" id="Phobius"/>
    </source>
</evidence>
<name>A0ABX3RZ26_MYCAL</name>
<reference evidence="2 3" key="1">
    <citation type="submission" date="2016-12" db="EMBL/GenBank/DDBJ databases">
        <title>The new phylogeny of genus Mycobacterium.</title>
        <authorList>
            <person name="Tortoli E."/>
            <person name="Trovato A."/>
            <person name="Cirillo D.M."/>
        </authorList>
    </citation>
    <scope>NUCLEOTIDE SEQUENCE [LARGE SCALE GENOMIC DNA]</scope>
    <source>
        <strain evidence="2 3">DSM 45454</strain>
    </source>
</reference>
<proteinExistence type="predicted"/>
<keyword evidence="3" id="KW-1185">Reference proteome</keyword>
<dbReference type="Proteomes" id="UP000192693">
    <property type="component" value="Unassembled WGS sequence"/>
</dbReference>
<keyword evidence="1" id="KW-1133">Transmembrane helix</keyword>
<keyword evidence="1" id="KW-0812">Transmembrane</keyword>
<organism evidence="2 3">
    <name type="scientific">Mycolicibacter algericus DSM 45454</name>
    <dbReference type="NCBI Taxonomy" id="723879"/>
    <lineage>
        <taxon>Bacteria</taxon>
        <taxon>Bacillati</taxon>
        <taxon>Actinomycetota</taxon>
        <taxon>Actinomycetes</taxon>
        <taxon>Mycobacteriales</taxon>
        <taxon>Mycobacteriaceae</taxon>
        <taxon>Mycolicibacter</taxon>
    </lineage>
</organism>
<evidence type="ECO:0000313" key="3">
    <source>
        <dbReference type="Proteomes" id="UP000192693"/>
    </source>
</evidence>
<feature type="transmembrane region" description="Helical" evidence="1">
    <location>
        <begin position="59"/>
        <end position="86"/>
    </location>
</feature>
<protein>
    <recommendedName>
        <fullName evidence="4">Transmembrane protein</fullName>
    </recommendedName>
</protein>
<evidence type="ECO:0008006" key="4">
    <source>
        <dbReference type="Google" id="ProtNLM"/>
    </source>
</evidence>
<keyword evidence="1" id="KW-0472">Membrane</keyword>
<evidence type="ECO:0000313" key="2">
    <source>
        <dbReference type="EMBL" id="OQZ99451.1"/>
    </source>
</evidence>
<accession>A0ABX3RZ26</accession>
<comment type="caution">
    <text evidence="2">The sequence shown here is derived from an EMBL/GenBank/DDBJ whole genome shotgun (WGS) entry which is preliminary data.</text>
</comment>